<comment type="activity regulation">
    <text evidence="12">Na(+) is not transported, but it plays an essential structural role and its presence is essential for fluoride channel function.</text>
</comment>
<dbReference type="Pfam" id="PF02537">
    <property type="entry name" value="CRCB"/>
    <property type="match status" value="1"/>
</dbReference>
<feature type="transmembrane region" description="Helical" evidence="12">
    <location>
        <begin position="66"/>
        <end position="90"/>
    </location>
</feature>
<evidence type="ECO:0000256" key="10">
    <source>
        <dbReference type="ARBA" id="ARBA00035120"/>
    </source>
</evidence>
<accession>A0A936ZRV9</accession>
<evidence type="ECO:0000256" key="9">
    <source>
        <dbReference type="ARBA" id="ARBA00023303"/>
    </source>
</evidence>
<proteinExistence type="inferred from homology"/>
<keyword evidence="6 12" id="KW-0915">Sodium</keyword>
<dbReference type="Proteomes" id="UP000613011">
    <property type="component" value="Unassembled WGS sequence"/>
</dbReference>
<comment type="function">
    <text evidence="12">Fluoride-specific ion channel. Important for reducing fluoride concentration in the cell, thus reducing its toxicity.</text>
</comment>
<keyword evidence="5 12" id="KW-1133">Transmembrane helix</keyword>
<name>A0A936ZRV9_9BURK</name>
<keyword evidence="4 12" id="KW-0812">Transmembrane</keyword>
<evidence type="ECO:0000256" key="5">
    <source>
        <dbReference type="ARBA" id="ARBA00022989"/>
    </source>
</evidence>
<evidence type="ECO:0000313" key="13">
    <source>
        <dbReference type="EMBL" id="MBL0419504.1"/>
    </source>
</evidence>
<comment type="caution">
    <text evidence="13">The sequence shown here is derived from an EMBL/GenBank/DDBJ whole genome shotgun (WGS) entry which is preliminary data.</text>
</comment>
<evidence type="ECO:0000256" key="6">
    <source>
        <dbReference type="ARBA" id="ARBA00023053"/>
    </source>
</evidence>
<keyword evidence="14" id="KW-1185">Reference proteome</keyword>
<keyword evidence="7 12" id="KW-0406">Ion transport</keyword>
<evidence type="ECO:0000256" key="2">
    <source>
        <dbReference type="ARBA" id="ARBA00022475"/>
    </source>
</evidence>
<dbReference type="RefSeq" id="WP_201682529.1">
    <property type="nucleotide sequence ID" value="NZ_JAEQNA010000001.1"/>
</dbReference>
<keyword evidence="2 12" id="KW-1003">Cell membrane</keyword>
<keyword evidence="3" id="KW-0997">Cell inner membrane</keyword>
<comment type="similarity">
    <text evidence="10 12">Belongs to the fluoride channel Fluc/FEX (TC 1.A.43) family.</text>
</comment>
<evidence type="ECO:0000256" key="7">
    <source>
        <dbReference type="ARBA" id="ARBA00023065"/>
    </source>
</evidence>
<dbReference type="EMBL" id="JAEQNA010000001">
    <property type="protein sequence ID" value="MBL0419504.1"/>
    <property type="molecule type" value="Genomic_DNA"/>
</dbReference>
<evidence type="ECO:0000256" key="12">
    <source>
        <dbReference type="HAMAP-Rule" id="MF_00454"/>
    </source>
</evidence>
<comment type="subcellular location">
    <subcellularLocation>
        <location evidence="1 12">Cell membrane</location>
        <topology evidence="1 12">Multi-pass membrane protein</topology>
    </subcellularLocation>
</comment>
<evidence type="ECO:0000256" key="3">
    <source>
        <dbReference type="ARBA" id="ARBA00022519"/>
    </source>
</evidence>
<organism evidence="13 14">
    <name type="scientific">Ramlibacter aurantiacus</name>
    <dbReference type="NCBI Taxonomy" id="2801330"/>
    <lineage>
        <taxon>Bacteria</taxon>
        <taxon>Pseudomonadati</taxon>
        <taxon>Pseudomonadota</taxon>
        <taxon>Betaproteobacteria</taxon>
        <taxon>Burkholderiales</taxon>
        <taxon>Comamonadaceae</taxon>
        <taxon>Ramlibacter</taxon>
    </lineage>
</organism>
<keyword evidence="9 12" id="KW-0407">Ion channel</keyword>
<reference evidence="13" key="1">
    <citation type="submission" date="2021-01" db="EMBL/GenBank/DDBJ databases">
        <title>Ramlibacter sp. strain AW1 16S ribosomal RNA gene Genome sequencing and assembly.</title>
        <authorList>
            <person name="Kang M."/>
        </authorList>
    </citation>
    <scope>NUCLEOTIDE SEQUENCE</scope>
    <source>
        <strain evidence="13">AW1</strain>
    </source>
</reference>
<feature type="binding site" evidence="12">
    <location>
        <position position="77"/>
    </location>
    <ligand>
        <name>Na(+)</name>
        <dbReference type="ChEBI" id="CHEBI:29101"/>
        <note>structural</note>
    </ligand>
</feature>
<dbReference type="NCBIfam" id="TIGR00494">
    <property type="entry name" value="crcB"/>
    <property type="match status" value="1"/>
</dbReference>
<evidence type="ECO:0000256" key="4">
    <source>
        <dbReference type="ARBA" id="ARBA00022692"/>
    </source>
</evidence>
<gene>
    <name evidence="12 13" type="primary">crcB</name>
    <name evidence="12" type="synonym">fluC</name>
    <name evidence="13" type="ORF">JI739_03995</name>
</gene>
<dbReference type="GO" id="GO:0140114">
    <property type="term" value="P:cellular detoxification of fluoride"/>
    <property type="evidence" value="ECO:0007669"/>
    <property type="project" value="UniProtKB-UniRule"/>
</dbReference>
<dbReference type="NCBIfam" id="NF010792">
    <property type="entry name" value="PRK14196.1"/>
    <property type="match status" value="1"/>
</dbReference>
<dbReference type="GO" id="GO:0005886">
    <property type="term" value="C:plasma membrane"/>
    <property type="evidence" value="ECO:0007669"/>
    <property type="project" value="UniProtKB-SubCell"/>
</dbReference>
<dbReference type="AlphaFoldDB" id="A0A936ZRV9"/>
<keyword evidence="8 12" id="KW-0472">Membrane</keyword>
<keyword evidence="12" id="KW-0813">Transport</keyword>
<dbReference type="PANTHER" id="PTHR28259:SF1">
    <property type="entry name" value="FLUORIDE EXPORT PROTEIN 1-RELATED"/>
    <property type="match status" value="1"/>
</dbReference>
<protein>
    <recommendedName>
        <fullName evidence="12">Fluoride-specific ion channel FluC</fullName>
    </recommendedName>
</protein>
<evidence type="ECO:0000313" key="14">
    <source>
        <dbReference type="Proteomes" id="UP000613011"/>
    </source>
</evidence>
<evidence type="ECO:0000256" key="8">
    <source>
        <dbReference type="ARBA" id="ARBA00023136"/>
    </source>
</evidence>
<keyword evidence="12" id="KW-0479">Metal-binding</keyword>
<dbReference type="PANTHER" id="PTHR28259">
    <property type="entry name" value="FLUORIDE EXPORT PROTEIN 1-RELATED"/>
    <property type="match status" value="1"/>
</dbReference>
<evidence type="ECO:0000256" key="1">
    <source>
        <dbReference type="ARBA" id="ARBA00004651"/>
    </source>
</evidence>
<dbReference type="HAMAP" id="MF_00454">
    <property type="entry name" value="FluC"/>
    <property type="match status" value="1"/>
</dbReference>
<evidence type="ECO:0000256" key="11">
    <source>
        <dbReference type="ARBA" id="ARBA00035585"/>
    </source>
</evidence>
<feature type="binding site" evidence="12">
    <location>
        <position position="74"/>
    </location>
    <ligand>
        <name>Na(+)</name>
        <dbReference type="ChEBI" id="CHEBI:29101"/>
        <note>structural</note>
    </ligand>
</feature>
<comment type="catalytic activity">
    <reaction evidence="11">
        <text>fluoride(in) = fluoride(out)</text>
        <dbReference type="Rhea" id="RHEA:76159"/>
        <dbReference type="ChEBI" id="CHEBI:17051"/>
    </reaction>
    <physiologicalReaction direction="left-to-right" evidence="11">
        <dbReference type="Rhea" id="RHEA:76160"/>
    </physiologicalReaction>
</comment>
<dbReference type="GO" id="GO:0046872">
    <property type="term" value="F:metal ion binding"/>
    <property type="evidence" value="ECO:0007669"/>
    <property type="project" value="UniProtKB-KW"/>
</dbReference>
<sequence length="126" mass="13070">MNAALSLCAGASLGALARWQLSLWLNSPATWVPVGTLMANWVGGALIGLAIAFFNSHPGIDPGWRLALVTGFLGALTTFSTFSAETVLLLQSDRVAQALALSALHLLGSLALTWAGLRLGQAWLGA</sequence>
<feature type="transmembrane region" description="Helical" evidence="12">
    <location>
        <begin position="33"/>
        <end position="54"/>
    </location>
</feature>
<dbReference type="GO" id="GO:0062054">
    <property type="term" value="F:fluoride channel activity"/>
    <property type="evidence" value="ECO:0007669"/>
    <property type="project" value="UniProtKB-UniRule"/>
</dbReference>
<dbReference type="InterPro" id="IPR003691">
    <property type="entry name" value="FluC"/>
</dbReference>
<feature type="transmembrane region" description="Helical" evidence="12">
    <location>
        <begin position="96"/>
        <end position="117"/>
    </location>
</feature>